<proteinExistence type="predicted"/>
<gene>
    <name evidence="2" type="ORF">EIP91_005712</name>
</gene>
<feature type="compositionally biased region" description="Basic residues" evidence="1">
    <location>
        <begin position="408"/>
        <end position="418"/>
    </location>
</feature>
<feature type="compositionally biased region" description="Basic and acidic residues" evidence="1">
    <location>
        <begin position="243"/>
        <end position="255"/>
    </location>
</feature>
<dbReference type="OrthoDB" id="3194584at2759"/>
<reference evidence="2 3" key="1">
    <citation type="submission" date="2018-11" db="EMBL/GenBank/DDBJ databases">
        <title>Genome assembly of Steccherinum ochraceum LE-BIN_3174, the white-rot fungus of the Steccherinaceae family (The Residual Polyporoid clade, Polyporales, Basidiomycota).</title>
        <authorList>
            <person name="Fedorova T.V."/>
            <person name="Glazunova O.A."/>
            <person name="Landesman E.O."/>
            <person name="Moiseenko K.V."/>
            <person name="Psurtseva N.V."/>
            <person name="Savinova O.S."/>
            <person name="Shakhova N.V."/>
            <person name="Tyazhelova T.V."/>
            <person name="Vasina D.V."/>
        </authorList>
    </citation>
    <scope>NUCLEOTIDE SEQUENCE [LARGE SCALE GENOMIC DNA]</scope>
    <source>
        <strain evidence="2 3">LE-BIN_3174</strain>
    </source>
</reference>
<feature type="compositionally biased region" description="Basic and acidic residues" evidence="1">
    <location>
        <begin position="296"/>
        <end position="320"/>
    </location>
</feature>
<sequence>MAAASASNGGNSGFPDPSQLFPQFFPQAGGNPNAGFPGFNGQAAPQQLPSFIPQQMPMGMFNMPGMQMPMYQQQPQPMQQPMAGAQGVMQVFTEIMKLNEPVGSSPDDEDILVRKLYESQAQNITYRSALESLHKVNNHGMGIWKDYYLEHKWRIDKLVEAHRPSSSRSVKEEKKHIKKRSSSPLRRQTIQKPSSREPVPPKHTECMADGRHKHKFTSEDRSKKSWRAYMSKKSAEEVQEVMDQVREEYRRDGRVGDISSDDDEEEEEEEHYSSDFYGSGDEDEDEDGSDDDDDDGSRYTESKESNEDRDIRLMSGPRERINDADRRVIARFIAKHDADDWDAAGASKSRWETFAEEHTQRSVAAWAESYRNHKDSIDEFVVRYRRQDANYSHKRPKSQTGIPSWAKKSSKGGTKKRKSDADYEHHHYAHKRSR</sequence>
<feature type="compositionally biased region" description="Basic and acidic residues" evidence="1">
    <location>
        <begin position="199"/>
        <end position="223"/>
    </location>
</feature>
<dbReference type="STRING" id="92696.A0A4R0RZE3"/>
<dbReference type="EMBL" id="RWJN01000031">
    <property type="protein sequence ID" value="TCD69888.1"/>
    <property type="molecule type" value="Genomic_DNA"/>
</dbReference>
<feature type="compositionally biased region" description="Acidic residues" evidence="1">
    <location>
        <begin position="259"/>
        <end position="270"/>
    </location>
</feature>
<feature type="compositionally biased region" description="Basic and acidic residues" evidence="1">
    <location>
        <begin position="162"/>
        <end position="175"/>
    </location>
</feature>
<feature type="compositionally biased region" description="Low complexity" evidence="1">
    <location>
        <begin position="26"/>
        <end position="42"/>
    </location>
</feature>
<accession>A0A4R0RZE3</accession>
<protein>
    <submittedName>
        <fullName evidence="2">Uncharacterized protein</fullName>
    </submittedName>
</protein>
<comment type="caution">
    <text evidence="2">The sequence shown here is derived from an EMBL/GenBank/DDBJ whole genome shotgun (WGS) entry which is preliminary data.</text>
</comment>
<evidence type="ECO:0000256" key="1">
    <source>
        <dbReference type="SAM" id="MobiDB-lite"/>
    </source>
</evidence>
<feature type="region of interest" description="Disordered" evidence="1">
    <location>
        <begin position="388"/>
        <end position="434"/>
    </location>
</feature>
<dbReference type="AlphaFoldDB" id="A0A4R0RZE3"/>
<organism evidence="2 3">
    <name type="scientific">Steccherinum ochraceum</name>
    <dbReference type="NCBI Taxonomy" id="92696"/>
    <lineage>
        <taxon>Eukaryota</taxon>
        <taxon>Fungi</taxon>
        <taxon>Dikarya</taxon>
        <taxon>Basidiomycota</taxon>
        <taxon>Agaricomycotina</taxon>
        <taxon>Agaricomycetes</taxon>
        <taxon>Polyporales</taxon>
        <taxon>Steccherinaceae</taxon>
        <taxon>Steccherinum</taxon>
    </lineage>
</organism>
<name>A0A4R0RZE3_9APHY</name>
<evidence type="ECO:0000313" key="2">
    <source>
        <dbReference type="EMBL" id="TCD69888.1"/>
    </source>
</evidence>
<feature type="region of interest" description="Disordered" evidence="1">
    <location>
        <begin position="162"/>
        <end position="320"/>
    </location>
</feature>
<feature type="region of interest" description="Disordered" evidence="1">
    <location>
        <begin position="1"/>
        <end position="46"/>
    </location>
</feature>
<feature type="compositionally biased region" description="Acidic residues" evidence="1">
    <location>
        <begin position="280"/>
        <end position="295"/>
    </location>
</feature>
<dbReference type="Proteomes" id="UP000292702">
    <property type="component" value="Unassembled WGS sequence"/>
</dbReference>
<evidence type="ECO:0000313" key="3">
    <source>
        <dbReference type="Proteomes" id="UP000292702"/>
    </source>
</evidence>
<keyword evidence="3" id="KW-1185">Reference proteome</keyword>
<feature type="compositionally biased region" description="Polar residues" evidence="1">
    <location>
        <begin position="182"/>
        <end position="193"/>
    </location>
</feature>